<comment type="caution">
    <text evidence="3">The sequence shown here is derived from an EMBL/GenBank/DDBJ whole genome shotgun (WGS) entry which is preliminary data.</text>
</comment>
<evidence type="ECO:0000313" key="3">
    <source>
        <dbReference type="EMBL" id="MBM2619739.1"/>
    </source>
</evidence>
<dbReference type="PROSITE" id="PS51819">
    <property type="entry name" value="VOC"/>
    <property type="match status" value="1"/>
</dbReference>
<keyword evidence="1" id="KW-0479">Metal-binding</keyword>
<dbReference type="InterPro" id="IPR037523">
    <property type="entry name" value="VOC_core"/>
</dbReference>
<dbReference type="PANTHER" id="PTHR43048:SF4">
    <property type="entry name" value="RING-CLEAVING DIOXYGENASE-RELATED"/>
    <property type="match status" value="1"/>
</dbReference>
<dbReference type="InterPro" id="IPR029068">
    <property type="entry name" value="Glyas_Bleomycin-R_OHBP_Dase"/>
</dbReference>
<reference evidence="3 4" key="1">
    <citation type="submission" date="2021-01" db="EMBL/GenBank/DDBJ databases">
        <title>Actinoplanes sp. nov. LDG1-06 isolated from lichen.</title>
        <authorList>
            <person name="Saeng-In P."/>
            <person name="Phongsopitanun W."/>
            <person name="Kanchanasin P."/>
            <person name="Yuki M."/>
            <person name="Kudo T."/>
            <person name="Ohkuma M."/>
            <person name="Tanasupawat S."/>
        </authorList>
    </citation>
    <scope>NUCLEOTIDE SEQUENCE [LARGE SCALE GENOMIC DNA]</scope>
    <source>
        <strain evidence="3 4">LDG1-06</strain>
    </source>
</reference>
<evidence type="ECO:0000313" key="4">
    <source>
        <dbReference type="Proteomes" id="UP000632138"/>
    </source>
</evidence>
<dbReference type="RefSeq" id="WP_203379733.1">
    <property type="nucleotide sequence ID" value="NZ_JAENHP010000012.1"/>
</dbReference>
<sequence>MSTVQAIISTPNFDKVRAFYVGLLGAVETTRYPAQGAAFYVGFKVGDSDLGLVNEAGAAGPSSRFALSVAVDDVDALLSRVEANGGRVQGPPNDMPWGQRVAHVYDPDGNMVNLTQTLPEPEAES</sequence>
<feature type="domain" description="VOC" evidence="2">
    <location>
        <begin position="2"/>
        <end position="117"/>
    </location>
</feature>
<dbReference type="SUPFAM" id="SSF54593">
    <property type="entry name" value="Glyoxalase/Bleomycin resistance protein/Dihydroxybiphenyl dioxygenase"/>
    <property type="match status" value="1"/>
</dbReference>
<dbReference type="Pfam" id="PF00903">
    <property type="entry name" value="Glyoxalase"/>
    <property type="match status" value="1"/>
</dbReference>
<evidence type="ECO:0000256" key="1">
    <source>
        <dbReference type="ARBA" id="ARBA00022723"/>
    </source>
</evidence>
<dbReference type="InterPro" id="IPR051785">
    <property type="entry name" value="MMCE/EMCE_epimerase"/>
</dbReference>
<dbReference type="Proteomes" id="UP000632138">
    <property type="component" value="Unassembled WGS sequence"/>
</dbReference>
<name>A0ABS2AIR7_9ACTN</name>
<keyword evidence="4" id="KW-1185">Reference proteome</keyword>
<dbReference type="EMBL" id="JAENHP010000012">
    <property type="protein sequence ID" value="MBM2619739.1"/>
    <property type="molecule type" value="Genomic_DNA"/>
</dbReference>
<dbReference type="PANTHER" id="PTHR43048">
    <property type="entry name" value="METHYLMALONYL-COA EPIMERASE"/>
    <property type="match status" value="1"/>
</dbReference>
<dbReference type="Gene3D" id="3.10.180.10">
    <property type="entry name" value="2,3-Dihydroxybiphenyl 1,2-Dioxygenase, domain 1"/>
    <property type="match status" value="1"/>
</dbReference>
<accession>A0ABS2AIR7</accession>
<dbReference type="InterPro" id="IPR004360">
    <property type="entry name" value="Glyas_Fos-R_dOase_dom"/>
</dbReference>
<organism evidence="3 4">
    <name type="scientific">Paractinoplanes ovalisporus</name>
    <dbReference type="NCBI Taxonomy" id="2810368"/>
    <lineage>
        <taxon>Bacteria</taxon>
        <taxon>Bacillati</taxon>
        <taxon>Actinomycetota</taxon>
        <taxon>Actinomycetes</taxon>
        <taxon>Micromonosporales</taxon>
        <taxon>Micromonosporaceae</taxon>
        <taxon>Paractinoplanes</taxon>
    </lineage>
</organism>
<proteinExistence type="predicted"/>
<gene>
    <name evidence="3" type="ORF">JIG36_29945</name>
</gene>
<protein>
    <submittedName>
        <fullName evidence="3">VOC family protein</fullName>
    </submittedName>
</protein>
<evidence type="ECO:0000259" key="2">
    <source>
        <dbReference type="PROSITE" id="PS51819"/>
    </source>
</evidence>